<feature type="compositionally biased region" description="Polar residues" evidence="1">
    <location>
        <begin position="51"/>
        <end position="60"/>
    </location>
</feature>
<dbReference type="EMBL" id="BJWJ01000009">
    <property type="protein sequence ID" value="GEM04148.1"/>
    <property type="molecule type" value="Genomic_DNA"/>
</dbReference>
<reference evidence="2 3" key="1">
    <citation type="submission" date="2019-07" db="EMBL/GenBank/DDBJ databases">
        <title>Whole genome shotgun sequence of Halolactibacillus miurensis NBRC 100873.</title>
        <authorList>
            <person name="Hosoyama A."/>
            <person name="Uohara A."/>
            <person name="Ohji S."/>
            <person name="Ichikawa N."/>
        </authorList>
    </citation>
    <scope>NUCLEOTIDE SEQUENCE [LARGE SCALE GENOMIC DNA]</scope>
    <source>
        <strain evidence="2 3">NBRC 100873</strain>
    </source>
</reference>
<organism evidence="2 3">
    <name type="scientific">Halolactibacillus miurensis</name>
    <dbReference type="NCBI Taxonomy" id="306541"/>
    <lineage>
        <taxon>Bacteria</taxon>
        <taxon>Bacillati</taxon>
        <taxon>Bacillota</taxon>
        <taxon>Bacilli</taxon>
        <taxon>Bacillales</taxon>
        <taxon>Bacillaceae</taxon>
        <taxon>Halolactibacillus</taxon>
    </lineage>
</organism>
<keyword evidence="3" id="KW-1185">Reference proteome</keyword>
<sequence>MHSEPLFSVFILEQVDGDIEEHLYNYENGSVKCHIHGTISSTNSEGDDQQDNGSTEVPWL</sequence>
<evidence type="ECO:0000313" key="2">
    <source>
        <dbReference type="EMBL" id="GEM04148.1"/>
    </source>
</evidence>
<name>A0ABQ0VSK0_9BACI</name>
<evidence type="ECO:0000256" key="1">
    <source>
        <dbReference type="SAM" id="MobiDB-lite"/>
    </source>
</evidence>
<accession>A0ABQ0VSK0</accession>
<gene>
    <name evidence="2" type="ORF">HMI01_11360</name>
</gene>
<dbReference type="RefSeq" id="WP_089854074.1">
    <property type="nucleotide sequence ID" value="NZ_BJWJ01000009.1"/>
</dbReference>
<comment type="caution">
    <text evidence="2">The sequence shown here is derived from an EMBL/GenBank/DDBJ whole genome shotgun (WGS) entry which is preliminary data.</text>
</comment>
<evidence type="ECO:0000313" key="3">
    <source>
        <dbReference type="Proteomes" id="UP000321773"/>
    </source>
</evidence>
<dbReference type="Proteomes" id="UP000321773">
    <property type="component" value="Unassembled WGS sequence"/>
</dbReference>
<feature type="region of interest" description="Disordered" evidence="1">
    <location>
        <begin position="37"/>
        <end position="60"/>
    </location>
</feature>
<proteinExistence type="predicted"/>
<protein>
    <submittedName>
        <fullName evidence="2">Uncharacterized protein</fullName>
    </submittedName>
</protein>